<sequence length="60" mass="7202">MTRHFCLEKDPRHAEFQQLAISNKLSNQSPKRICYLEKRMLVCRNKRLDKLLLSKCIKRA</sequence>
<keyword evidence="2" id="KW-1185">Reference proteome</keyword>
<dbReference type="EnsemblMetazoa" id="AMIN014529-RA">
    <property type="protein sequence ID" value="AMIN014529-PA"/>
    <property type="gene ID" value="AMIN014529"/>
</dbReference>
<reference evidence="2" key="1">
    <citation type="submission" date="2013-03" db="EMBL/GenBank/DDBJ databases">
        <title>The Genome Sequence of Anopheles minimus MINIMUS1.</title>
        <authorList>
            <consortium name="The Broad Institute Genomics Platform"/>
            <person name="Neafsey D.E."/>
            <person name="Walton C."/>
            <person name="Walker B."/>
            <person name="Young S.K."/>
            <person name="Zeng Q."/>
            <person name="Gargeya S."/>
            <person name="Fitzgerald M."/>
            <person name="Haas B."/>
            <person name="Abouelleil A."/>
            <person name="Allen A.W."/>
            <person name="Alvarado L."/>
            <person name="Arachchi H.M."/>
            <person name="Berlin A.M."/>
            <person name="Chapman S.B."/>
            <person name="Gainer-Dewar J."/>
            <person name="Goldberg J."/>
            <person name="Griggs A."/>
            <person name="Gujja S."/>
            <person name="Hansen M."/>
            <person name="Howarth C."/>
            <person name="Imamovic A."/>
            <person name="Ireland A."/>
            <person name="Larimer J."/>
            <person name="McCowan C."/>
            <person name="Murphy C."/>
            <person name="Pearson M."/>
            <person name="Poon T.W."/>
            <person name="Priest M."/>
            <person name="Roberts A."/>
            <person name="Saif S."/>
            <person name="Shea T."/>
            <person name="Sisk P."/>
            <person name="Sykes S."/>
            <person name="Wortman J."/>
            <person name="Nusbaum C."/>
            <person name="Birren B."/>
        </authorList>
    </citation>
    <scope>NUCLEOTIDE SEQUENCE [LARGE SCALE GENOMIC DNA]</scope>
    <source>
        <strain evidence="2">MINIMUS1</strain>
    </source>
</reference>
<dbReference type="AlphaFoldDB" id="A0A182WPC3"/>
<dbReference type="Proteomes" id="UP000075920">
    <property type="component" value="Unassembled WGS sequence"/>
</dbReference>
<accession>A0A182WPC3</accession>
<dbReference type="VEuPathDB" id="VectorBase:AMIN014529"/>
<proteinExistence type="predicted"/>
<reference evidence="1" key="2">
    <citation type="submission" date="2020-05" db="UniProtKB">
        <authorList>
            <consortium name="EnsemblMetazoa"/>
        </authorList>
    </citation>
    <scope>IDENTIFICATION</scope>
    <source>
        <strain evidence="1">MINIMUS1</strain>
    </source>
</reference>
<organism evidence="1 2">
    <name type="scientific">Anopheles minimus</name>
    <dbReference type="NCBI Taxonomy" id="112268"/>
    <lineage>
        <taxon>Eukaryota</taxon>
        <taxon>Metazoa</taxon>
        <taxon>Ecdysozoa</taxon>
        <taxon>Arthropoda</taxon>
        <taxon>Hexapoda</taxon>
        <taxon>Insecta</taxon>
        <taxon>Pterygota</taxon>
        <taxon>Neoptera</taxon>
        <taxon>Endopterygota</taxon>
        <taxon>Diptera</taxon>
        <taxon>Nematocera</taxon>
        <taxon>Culicoidea</taxon>
        <taxon>Culicidae</taxon>
        <taxon>Anophelinae</taxon>
        <taxon>Anopheles</taxon>
    </lineage>
</organism>
<name>A0A182WPC3_9DIPT</name>
<protein>
    <submittedName>
        <fullName evidence="1">Uncharacterized protein</fullName>
    </submittedName>
</protein>
<evidence type="ECO:0000313" key="1">
    <source>
        <dbReference type="EnsemblMetazoa" id="AMIN014529-PA"/>
    </source>
</evidence>
<evidence type="ECO:0000313" key="2">
    <source>
        <dbReference type="Proteomes" id="UP000075920"/>
    </source>
</evidence>